<dbReference type="Proteomes" id="UP001243195">
    <property type="component" value="Unassembled WGS sequence"/>
</dbReference>
<keyword evidence="1" id="KW-0812">Transmembrane</keyword>
<feature type="transmembrane region" description="Helical" evidence="1">
    <location>
        <begin position="6"/>
        <end position="28"/>
    </location>
</feature>
<dbReference type="EMBL" id="JAVIDA010000013">
    <property type="protein sequence ID" value="MDQ9071917.1"/>
    <property type="molecule type" value="Genomic_DNA"/>
</dbReference>
<proteinExistence type="predicted"/>
<keyword evidence="1" id="KW-1133">Transmembrane helix</keyword>
<keyword evidence="1" id="KW-0472">Membrane</keyword>
<accession>A0AAW8JH51</accession>
<name>A0AAW8JH51_9GAMM</name>
<feature type="transmembrane region" description="Helical" evidence="1">
    <location>
        <begin position="76"/>
        <end position="94"/>
    </location>
</feature>
<gene>
    <name evidence="2" type="ORF">RFH51_10645</name>
</gene>
<dbReference type="RefSeq" id="WP_308956427.1">
    <property type="nucleotide sequence ID" value="NZ_JAVICY010000016.1"/>
</dbReference>
<comment type="caution">
    <text evidence="2">The sequence shown here is derived from an EMBL/GenBank/DDBJ whole genome shotgun (WGS) entry which is preliminary data.</text>
</comment>
<reference evidence="2" key="1">
    <citation type="submission" date="2023-08" db="EMBL/GenBank/DDBJ databases">
        <title>Emergence of clinically-relevant ST2 carbapenem-resistant Acinetobacter baumannii strains in hospital sewages in Zhejiang, East of China.</title>
        <authorList>
            <person name="Kaichao C."/>
            <person name="Zhang R."/>
        </authorList>
    </citation>
    <scope>NUCLEOTIDE SEQUENCE</scope>
    <source>
        <strain evidence="2">M-SY-60</strain>
    </source>
</reference>
<organism evidence="2 3">
    <name type="scientific">Acinetobacter gerneri</name>
    <dbReference type="NCBI Taxonomy" id="202952"/>
    <lineage>
        <taxon>Bacteria</taxon>
        <taxon>Pseudomonadati</taxon>
        <taxon>Pseudomonadota</taxon>
        <taxon>Gammaproteobacteria</taxon>
        <taxon>Moraxellales</taxon>
        <taxon>Moraxellaceae</taxon>
        <taxon>Acinetobacter</taxon>
    </lineage>
</organism>
<evidence type="ECO:0000313" key="3">
    <source>
        <dbReference type="Proteomes" id="UP001243195"/>
    </source>
</evidence>
<dbReference type="AlphaFoldDB" id="A0AAW8JH51"/>
<protein>
    <submittedName>
        <fullName evidence="2">Uncharacterized protein</fullName>
    </submittedName>
</protein>
<evidence type="ECO:0000256" key="1">
    <source>
        <dbReference type="SAM" id="Phobius"/>
    </source>
</evidence>
<evidence type="ECO:0000313" key="2">
    <source>
        <dbReference type="EMBL" id="MDQ9071917.1"/>
    </source>
</evidence>
<sequence>MLDNIYAGLFLFSVFMYFVTLILLHFTLYKFFLKNKMAEDYGDFILKSPVHYKTVLRVSFKNSGLDDLSGKRVKQVFFIGWFFLIMIFVLMFLWF</sequence>